<name>A0A1Y4SUU9_9FIRM</name>
<dbReference type="EMBL" id="NFLJ01000026">
    <property type="protein sequence ID" value="OUQ33689.1"/>
    <property type="molecule type" value="Genomic_DNA"/>
</dbReference>
<dbReference type="AlphaFoldDB" id="A0A1Y4SUU9"/>
<gene>
    <name evidence="1" type="ORF">B5E75_09320</name>
</gene>
<accession>A0A1Y4SUU9</accession>
<comment type="caution">
    <text evidence="1">The sequence shown here is derived from an EMBL/GenBank/DDBJ whole genome shotgun (WGS) entry which is preliminary data.</text>
</comment>
<evidence type="ECO:0000313" key="1">
    <source>
        <dbReference type="EMBL" id="OUQ33689.1"/>
    </source>
</evidence>
<evidence type="ECO:0008006" key="3">
    <source>
        <dbReference type="Google" id="ProtNLM"/>
    </source>
</evidence>
<keyword evidence="2" id="KW-1185">Reference proteome</keyword>
<dbReference type="OrthoDB" id="9810528at2"/>
<evidence type="ECO:0000313" key="2">
    <source>
        <dbReference type="Proteomes" id="UP000195305"/>
    </source>
</evidence>
<dbReference type="Proteomes" id="UP000195305">
    <property type="component" value="Unassembled WGS sequence"/>
</dbReference>
<reference evidence="1 2" key="1">
    <citation type="journal article" date="2018" name="BMC Genomics">
        <title>Whole genome sequencing and function prediction of 133 gut anaerobes isolated from chicken caecum in pure cultures.</title>
        <authorList>
            <person name="Medvecky M."/>
            <person name="Cejkova D."/>
            <person name="Polansky O."/>
            <person name="Karasova D."/>
            <person name="Kubasova T."/>
            <person name="Cizek A."/>
            <person name="Rychlik I."/>
        </authorList>
    </citation>
    <scope>NUCLEOTIDE SEQUENCE [LARGE SCALE GENOMIC DNA]</scope>
    <source>
        <strain evidence="1 2">An13</strain>
    </source>
</reference>
<protein>
    <recommendedName>
        <fullName evidence="3">Phospholipase C/D domain-containing protein</fullName>
    </recommendedName>
</protein>
<sequence length="284" mass="33755">MPAIYTHYCFGEEMKKVYPPHLQKIIQEHLDLYEIGLHGPDIFFYYQIYHHNEMNRWGSTMHQMKAYDFFESSRHVILEKSHKEAKIAYMLGFIAHFALDDACHSYIEKKIDVSHVSHSLIECEMDKYLLIKNHQKPLYTDLTKHLNPTMENAKVIQSFFPQFTNQQILSTLQSMKTYNRFLASHQPLIRALVKTFLFISGKYKGYRGLLMDQKDHPVCHDSNLRLEKLMKKAIPHCAMLSENYYAFLTKNEALHRDFLHNYSAHEGWQDILILPYEKEQDYDI</sequence>
<proteinExistence type="predicted"/>
<organism evidence="1 2">
    <name type="scientific">Massilimicrobiota timonensis</name>
    <dbReference type="NCBI Taxonomy" id="1776392"/>
    <lineage>
        <taxon>Bacteria</taxon>
        <taxon>Bacillati</taxon>
        <taxon>Bacillota</taxon>
        <taxon>Erysipelotrichia</taxon>
        <taxon>Erysipelotrichales</taxon>
        <taxon>Erysipelotrichaceae</taxon>
        <taxon>Massilimicrobiota</taxon>
    </lineage>
</organism>
<dbReference type="RefSeq" id="WP_087358637.1">
    <property type="nucleotide sequence ID" value="NZ_JACJKO010000050.1"/>
</dbReference>